<dbReference type="KEGG" id="pnd:Pla175_15660"/>
<dbReference type="Gene3D" id="3.90.1150.140">
    <property type="match status" value="1"/>
</dbReference>
<keyword evidence="5" id="KW-1185">Reference proteome</keyword>
<keyword evidence="1" id="KW-0732">Signal</keyword>
<proteinExistence type="predicted"/>
<dbReference type="Pfam" id="PF07075">
    <property type="entry name" value="NamZ_N"/>
    <property type="match status" value="1"/>
</dbReference>
<sequence length="438" mass="47013" precursor="true">MQSNRKSSPMTVLRRVCVAGTLLAWMLLAWMSPALADPPLAAPGGPGSRVRLGIDTLREQGFAPLAGKKVGLITNHTGLDRQGRRTIDVLATAPGVELVRLFSPEHGAQGLLDQSDIGNDVDSATGLPIASLYGERRKPSAEQLADLDVLVFDIQDIGARFYTYVSTMKLAMEAAAEGGLRFVVLDRPNPLGGVRVEGPMLDDDAESFVAAHSLPIVHGMTAGELAKMFAADEGLKLDLVVVPMAGWRPSGLWDETRLLWVDPSPNMRRLTAAQLYPGVGILETTNVSVGRGTDTPFEVFGAPWVDPWEFAAALNAEAVPGLVAVPRYFTPNSSKHADVRCGGADLIITDSDSLPTVDVGLAIACVLRRLYPDDWDPAAFNRLLGSESIRDEVLSGGGLAELRRLADEGVDAFRQRRAPFLIYDRADGDAEQARSHGS</sequence>
<evidence type="ECO:0000259" key="2">
    <source>
        <dbReference type="Pfam" id="PF07075"/>
    </source>
</evidence>
<reference evidence="4 5" key="1">
    <citation type="submission" date="2019-02" db="EMBL/GenBank/DDBJ databases">
        <title>Deep-cultivation of Planctomycetes and their phenomic and genomic characterization uncovers novel biology.</title>
        <authorList>
            <person name="Wiegand S."/>
            <person name="Jogler M."/>
            <person name="Boedeker C."/>
            <person name="Pinto D."/>
            <person name="Vollmers J."/>
            <person name="Rivas-Marin E."/>
            <person name="Kohn T."/>
            <person name="Peeters S.H."/>
            <person name="Heuer A."/>
            <person name="Rast P."/>
            <person name="Oberbeckmann S."/>
            <person name="Bunk B."/>
            <person name="Jeske O."/>
            <person name="Meyerdierks A."/>
            <person name="Storesund J.E."/>
            <person name="Kallscheuer N."/>
            <person name="Luecker S."/>
            <person name="Lage O.M."/>
            <person name="Pohl T."/>
            <person name="Merkel B.J."/>
            <person name="Hornburger P."/>
            <person name="Mueller R.-W."/>
            <person name="Bruemmer F."/>
            <person name="Labrenz M."/>
            <person name="Spormann A.M."/>
            <person name="Op den Camp H."/>
            <person name="Overmann J."/>
            <person name="Amann R."/>
            <person name="Jetten M.S.M."/>
            <person name="Mascher T."/>
            <person name="Medema M.H."/>
            <person name="Devos D.P."/>
            <person name="Kaster A.-K."/>
            <person name="Ovreas L."/>
            <person name="Rohde M."/>
            <person name="Galperin M.Y."/>
            <person name="Jogler C."/>
        </authorList>
    </citation>
    <scope>NUCLEOTIDE SEQUENCE [LARGE SCALE GENOMIC DNA]</scope>
    <source>
        <strain evidence="4 5">Pla175</strain>
    </source>
</reference>
<dbReference type="InterPro" id="IPR008302">
    <property type="entry name" value="NamZ"/>
</dbReference>
<name>A0A518D9N7_9BACT</name>
<dbReference type="AlphaFoldDB" id="A0A518D9N7"/>
<dbReference type="PANTHER" id="PTHR42915:SF1">
    <property type="entry name" value="PEPTIDOGLYCAN BETA-N-ACETYLMURAMIDASE NAMZ"/>
    <property type="match status" value="1"/>
</dbReference>
<evidence type="ECO:0000313" key="5">
    <source>
        <dbReference type="Proteomes" id="UP000317429"/>
    </source>
</evidence>
<evidence type="ECO:0008006" key="6">
    <source>
        <dbReference type="Google" id="ProtNLM"/>
    </source>
</evidence>
<feature type="domain" description="Peptidoglycan beta-N-acetylmuramidase NamZ N-terminal" evidence="2">
    <location>
        <begin position="70"/>
        <end position="270"/>
    </location>
</feature>
<dbReference type="PIRSF" id="PIRSF016719">
    <property type="entry name" value="UCP016719"/>
    <property type="match status" value="1"/>
</dbReference>
<dbReference type="Proteomes" id="UP000317429">
    <property type="component" value="Chromosome"/>
</dbReference>
<evidence type="ECO:0000256" key="1">
    <source>
        <dbReference type="SAM" id="SignalP"/>
    </source>
</evidence>
<dbReference type="PANTHER" id="PTHR42915">
    <property type="entry name" value="HYPOTHETICAL 460 KDA PROTEIN IN FEUA-SIGW INTERGENIC REGION [PRECURSOR]"/>
    <property type="match status" value="1"/>
</dbReference>
<evidence type="ECO:0000259" key="3">
    <source>
        <dbReference type="Pfam" id="PF20732"/>
    </source>
</evidence>
<feature type="domain" description="Peptidoglycan beta-N-acetylmuramidase NamZ C-terminal" evidence="3">
    <location>
        <begin position="275"/>
        <end position="423"/>
    </location>
</feature>
<dbReference type="InterPro" id="IPR048502">
    <property type="entry name" value="NamZ_N"/>
</dbReference>
<dbReference type="Pfam" id="PF20732">
    <property type="entry name" value="NamZ_C"/>
    <property type="match status" value="1"/>
</dbReference>
<dbReference type="EMBL" id="CP036291">
    <property type="protein sequence ID" value="QDU88194.1"/>
    <property type="molecule type" value="Genomic_DNA"/>
</dbReference>
<protein>
    <recommendedName>
        <fullName evidence="6">DUF1343 domain-containing protein</fullName>
    </recommendedName>
</protein>
<dbReference type="Gene3D" id="3.40.50.12170">
    <property type="entry name" value="Uncharacterised protein PF07075, DUF1343"/>
    <property type="match status" value="1"/>
</dbReference>
<dbReference type="InterPro" id="IPR048503">
    <property type="entry name" value="NamZ_C"/>
</dbReference>
<feature type="signal peptide" evidence="1">
    <location>
        <begin position="1"/>
        <end position="36"/>
    </location>
</feature>
<accession>A0A518D9N7</accession>
<feature type="chain" id="PRO_5022239179" description="DUF1343 domain-containing protein" evidence="1">
    <location>
        <begin position="37"/>
        <end position="438"/>
    </location>
</feature>
<dbReference type="GO" id="GO:0033922">
    <property type="term" value="F:peptidoglycan beta-N-acetylmuramidase activity"/>
    <property type="evidence" value="ECO:0007669"/>
    <property type="project" value="InterPro"/>
</dbReference>
<organism evidence="4 5">
    <name type="scientific">Pirellulimonas nuda</name>
    <dbReference type="NCBI Taxonomy" id="2528009"/>
    <lineage>
        <taxon>Bacteria</taxon>
        <taxon>Pseudomonadati</taxon>
        <taxon>Planctomycetota</taxon>
        <taxon>Planctomycetia</taxon>
        <taxon>Pirellulales</taxon>
        <taxon>Lacipirellulaceae</taxon>
        <taxon>Pirellulimonas</taxon>
    </lineage>
</organism>
<evidence type="ECO:0000313" key="4">
    <source>
        <dbReference type="EMBL" id="QDU88194.1"/>
    </source>
</evidence>
<gene>
    <name evidence="4" type="ORF">Pla175_15660</name>
</gene>